<dbReference type="InterPro" id="IPR029063">
    <property type="entry name" value="SAM-dependent_MTases_sf"/>
</dbReference>
<proteinExistence type="predicted"/>
<feature type="non-terminal residue" evidence="3">
    <location>
        <position position="246"/>
    </location>
</feature>
<dbReference type="InterPro" id="IPR052356">
    <property type="entry name" value="Thiol_S-MT"/>
</dbReference>
<dbReference type="PANTHER" id="PTHR45036">
    <property type="entry name" value="METHYLTRANSFERASE LIKE 7B"/>
    <property type="match status" value="1"/>
</dbReference>
<evidence type="ECO:0000256" key="1">
    <source>
        <dbReference type="SAM" id="Phobius"/>
    </source>
</evidence>
<dbReference type="PANTHER" id="PTHR45036:SF1">
    <property type="entry name" value="METHYLTRANSFERASE LIKE 7A"/>
    <property type="match status" value="1"/>
</dbReference>
<dbReference type="Proteomes" id="UP000570016">
    <property type="component" value="Unassembled WGS sequence"/>
</dbReference>
<gene>
    <name evidence="3" type="primary">Mettl7a</name>
    <name evidence="3" type="ORF">RHYJUB_R04958</name>
</gene>
<evidence type="ECO:0000259" key="2">
    <source>
        <dbReference type="Pfam" id="PF08241"/>
    </source>
</evidence>
<keyword evidence="1" id="KW-0472">Membrane</keyword>
<dbReference type="AlphaFoldDB" id="A0A7K6S2L0"/>
<organism evidence="3 4">
    <name type="scientific">Rhynochetos jubatus</name>
    <name type="common">kagu</name>
    <dbReference type="NCBI Taxonomy" id="54386"/>
    <lineage>
        <taxon>Eukaryota</taxon>
        <taxon>Metazoa</taxon>
        <taxon>Chordata</taxon>
        <taxon>Craniata</taxon>
        <taxon>Vertebrata</taxon>
        <taxon>Euteleostomi</taxon>
        <taxon>Archelosauria</taxon>
        <taxon>Archosauria</taxon>
        <taxon>Dinosauria</taxon>
        <taxon>Saurischia</taxon>
        <taxon>Theropoda</taxon>
        <taxon>Coelurosauria</taxon>
        <taxon>Aves</taxon>
        <taxon>Neognathae</taxon>
        <taxon>Neoaves</taxon>
        <taxon>Phaethontimorphae</taxon>
        <taxon>Eurypygiformes</taxon>
        <taxon>Rhynochetidae</taxon>
        <taxon>Rhynochetos</taxon>
    </lineage>
</organism>
<keyword evidence="4" id="KW-1185">Reference proteome</keyword>
<dbReference type="GO" id="GO:0008757">
    <property type="term" value="F:S-adenosylmethionine-dependent methyltransferase activity"/>
    <property type="evidence" value="ECO:0007669"/>
    <property type="project" value="InterPro"/>
</dbReference>
<comment type="caution">
    <text evidence="3">The sequence shown here is derived from an EMBL/GenBank/DDBJ whole genome shotgun (WGS) entry which is preliminary data.</text>
</comment>
<feature type="transmembrane region" description="Helical" evidence="1">
    <location>
        <begin position="7"/>
        <end position="29"/>
    </location>
</feature>
<evidence type="ECO:0000313" key="4">
    <source>
        <dbReference type="Proteomes" id="UP000570016"/>
    </source>
</evidence>
<dbReference type="Pfam" id="PF08241">
    <property type="entry name" value="Methyltransf_11"/>
    <property type="match status" value="1"/>
</dbReference>
<keyword evidence="1" id="KW-1133">Transmembrane helix</keyword>
<evidence type="ECO:0000313" key="3">
    <source>
        <dbReference type="EMBL" id="NWW91795.1"/>
    </source>
</evidence>
<protein>
    <submittedName>
        <fullName evidence="3">MET7A protein</fullName>
    </submittedName>
</protein>
<dbReference type="CDD" id="cd02440">
    <property type="entry name" value="AdoMet_MTases"/>
    <property type="match status" value="1"/>
</dbReference>
<sequence>MTETTILFLRACLALLAMPIYLLSFLGIWKPFCRKVFFPFVLEKISGIHERKTKKQKQELFHNLSDFSRPSGELKLLEIGTGCGTNFQFYPPGCKVTCTDVNPNFQQGLLRSMSKNQHIHYEGFLVAAGEDLYQVPSGSVDAVICTFVLCSVQDVNGTLKEVLRVLRPGGAFYFLEHVVADHSSWKYFWQQIFYPTWKLVFDGCCLTREIWKNLEQAKFSEMNLKHISIALPWTPIQPHVMGYAVK</sequence>
<dbReference type="Gene3D" id="3.40.50.150">
    <property type="entry name" value="Vaccinia Virus protein VP39"/>
    <property type="match status" value="1"/>
</dbReference>
<accession>A0A7K6S2L0</accession>
<feature type="non-terminal residue" evidence="3">
    <location>
        <position position="1"/>
    </location>
</feature>
<dbReference type="OrthoDB" id="416496at2759"/>
<dbReference type="SUPFAM" id="SSF53335">
    <property type="entry name" value="S-adenosyl-L-methionine-dependent methyltransferases"/>
    <property type="match status" value="1"/>
</dbReference>
<dbReference type="EMBL" id="VZRY01003897">
    <property type="protein sequence ID" value="NWW91795.1"/>
    <property type="molecule type" value="Genomic_DNA"/>
</dbReference>
<name>A0A7K6S2L0_9AVES</name>
<reference evidence="3 4" key="1">
    <citation type="submission" date="2019-09" db="EMBL/GenBank/DDBJ databases">
        <title>Bird 10,000 Genomes (B10K) Project - Family phase.</title>
        <authorList>
            <person name="Zhang G."/>
        </authorList>
    </citation>
    <scope>NUCLEOTIDE SEQUENCE [LARGE SCALE GENOMIC DNA]</scope>
    <source>
        <strain evidence="3">B10K-DU-029-58</strain>
        <tissue evidence="3">Muscle</tissue>
    </source>
</reference>
<keyword evidence="1" id="KW-0812">Transmembrane</keyword>
<feature type="domain" description="Methyltransferase type 11" evidence="2">
    <location>
        <begin position="77"/>
        <end position="174"/>
    </location>
</feature>
<dbReference type="InterPro" id="IPR013216">
    <property type="entry name" value="Methyltransf_11"/>
</dbReference>